<dbReference type="AlphaFoldDB" id="A0A2T4BLK8"/>
<dbReference type="InterPro" id="IPR032475">
    <property type="entry name" value="Protealysin_N_PP"/>
</dbReference>
<keyword evidence="3" id="KW-0479">Metal-binding</keyword>
<dbReference type="InterPro" id="IPR052759">
    <property type="entry name" value="Metalloprotease_M4"/>
</dbReference>
<dbReference type="Gene3D" id="3.10.170.10">
    <property type="match status" value="1"/>
</dbReference>
<dbReference type="PRINTS" id="PR00730">
    <property type="entry name" value="THERMOLYSIN"/>
</dbReference>
<dbReference type="Pfam" id="PF01447">
    <property type="entry name" value="Peptidase_M4"/>
    <property type="match status" value="1"/>
</dbReference>
<keyword evidence="5" id="KW-0862">Zinc</keyword>
<feature type="domain" description="Peptidase M4 C-terminal" evidence="9">
    <location>
        <begin position="241"/>
        <end position="407"/>
    </location>
</feature>
<comment type="similarity">
    <text evidence="1">Belongs to the peptidase M4 family.</text>
</comment>
<dbReference type="InterPro" id="IPR023612">
    <property type="entry name" value="Peptidase_M4"/>
</dbReference>
<keyword evidence="2" id="KW-0645">Protease</keyword>
<evidence type="ECO:0000259" key="9">
    <source>
        <dbReference type="Pfam" id="PF02868"/>
    </source>
</evidence>
<dbReference type="GO" id="GO:0004222">
    <property type="term" value="F:metalloendopeptidase activity"/>
    <property type="evidence" value="ECO:0007669"/>
    <property type="project" value="InterPro"/>
</dbReference>
<dbReference type="OrthoDB" id="5332336at2759"/>
<evidence type="ECO:0000256" key="4">
    <source>
        <dbReference type="ARBA" id="ARBA00022801"/>
    </source>
</evidence>
<evidence type="ECO:0000259" key="10">
    <source>
        <dbReference type="Pfam" id="PF16485"/>
    </source>
</evidence>
<dbReference type="Gene3D" id="1.10.390.10">
    <property type="entry name" value="Neutral Protease Domain 2"/>
    <property type="match status" value="1"/>
</dbReference>
<reference evidence="12" key="1">
    <citation type="submission" date="2016-07" db="EMBL/GenBank/DDBJ databases">
        <title>Multiple horizontal gene transfer events from other fungi enriched the ability of initially mycotrophic Trichoderma (Ascomycota) to feed on dead plant biomass.</title>
        <authorList>
            <consortium name="DOE Joint Genome Institute"/>
            <person name="Atanasova L."/>
            <person name="Chenthamara K."/>
            <person name="Zhang J."/>
            <person name="Grujic M."/>
            <person name="Henrissat B."/>
            <person name="Kuo A."/>
            <person name="Aerts A."/>
            <person name="Salamov A."/>
            <person name="Lipzen A."/>
            <person name="Labutti K."/>
            <person name="Barry K."/>
            <person name="Miao Y."/>
            <person name="Rahimi M.J."/>
            <person name="Shen Q."/>
            <person name="Grigoriev I.V."/>
            <person name="Kubicek C.P."/>
            <person name="Druzhinina I.S."/>
        </authorList>
    </citation>
    <scope>NUCLEOTIDE SEQUENCE [LARGE SCALE GENOMIC DNA]</scope>
    <source>
        <strain evidence="12">TUCIM 6016</strain>
    </source>
</reference>
<evidence type="ECO:0000256" key="5">
    <source>
        <dbReference type="ARBA" id="ARBA00022833"/>
    </source>
</evidence>
<gene>
    <name evidence="11" type="ORF">BBK36DRAFT_1164700</name>
</gene>
<protein>
    <submittedName>
        <fullName evidence="11">Zincin</fullName>
    </submittedName>
</protein>
<sequence>MDCCCFIVPPHLFRAIAQSPHNPESVRRAAEVSLAAHDRIATARQERTLKVIQDKRGKTYAVIQASPFVPGVLLEQLSASDAVDEATRTRAKRDLRHIQDLMSKAHQVGTDESATREATKVGACIVYNASNTWDNEKLPGKLERGHGEPPTKDSDVNKAYENVGHVLRFYEQLFDWTSVDNQNAPVTSTVHFGDHYENAFWSPEAMQMVFGDGNTYLHNFTACVDIIGHELTHAVTDNTSPLEYNGQSGALNEHVSDVFGIMVKQQVQKVTAEEADWLIGESCLLPNIKGVALRSMKEPGKAYDDERFGRDPQVDNFTQWEVVTEDRGGVHIFSGVPNKAFYLSAVAFGGYSWEIAGKIWWRAMNCGKVPIRCTFQQFADVTVECAEELFDVNAAKTVRTAWIKVGVTRGI</sequence>
<evidence type="ECO:0000256" key="2">
    <source>
        <dbReference type="ARBA" id="ARBA00022670"/>
    </source>
</evidence>
<evidence type="ECO:0000256" key="6">
    <source>
        <dbReference type="ARBA" id="ARBA00023049"/>
    </source>
</evidence>
<dbReference type="GO" id="GO:0006508">
    <property type="term" value="P:proteolysis"/>
    <property type="evidence" value="ECO:0007669"/>
    <property type="project" value="UniProtKB-KW"/>
</dbReference>
<accession>A0A2T4BLK8</accession>
<evidence type="ECO:0000313" key="12">
    <source>
        <dbReference type="Proteomes" id="UP000241546"/>
    </source>
</evidence>
<dbReference type="InterPro" id="IPR027268">
    <property type="entry name" value="Peptidase_M4/M1_CTD_sf"/>
</dbReference>
<evidence type="ECO:0000256" key="1">
    <source>
        <dbReference type="ARBA" id="ARBA00009388"/>
    </source>
</evidence>
<evidence type="ECO:0000256" key="3">
    <source>
        <dbReference type="ARBA" id="ARBA00022723"/>
    </source>
</evidence>
<name>A0A2T4BLK8_9HYPO</name>
<evidence type="ECO:0000313" key="11">
    <source>
        <dbReference type="EMBL" id="PTB70139.1"/>
    </source>
</evidence>
<dbReference type="RefSeq" id="XP_024753459.1">
    <property type="nucleotide sequence ID" value="XM_024894679.1"/>
</dbReference>
<feature type="region of interest" description="Disordered" evidence="7">
    <location>
        <begin position="136"/>
        <end position="156"/>
    </location>
</feature>
<dbReference type="Pfam" id="PF16485">
    <property type="entry name" value="PLN_propep"/>
    <property type="match status" value="1"/>
</dbReference>
<dbReference type="PANTHER" id="PTHR43579">
    <property type="match status" value="1"/>
</dbReference>
<dbReference type="InterPro" id="IPR013856">
    <property type="entry name" value="Peptidase_M4_domain"/>
</dbReference>
<dbReference type="GO" id="GO:0046872">
    <property type="term" value="F:metal ion binding"/>
    <property type="evidence" value="ECO:0007669"/>
    <property type="project" value="UniProtKB-KW"/>
</dbReference>
<organism evidence="11 12">
    <name type="scientific">Trichoderma citrinoviride</name>
    <dbReference type="NCBI Taxonomy" id="58853"/>
    <lineage>
        <taxon>Eukaryota</taxon>
        <taxon>Fungi</taxon>
        <taxon>Dikarya</taxon>
        <taxon>Ascomycota</taxon>
        <taxon>Pezizomycotina</taxon>
        <taxon>Sordariomycetes</taxon>
        <taxon>Hypocreomycetidae</taxon>
        <taxon>Hypocreales</taxon>
        <taxon>Hypocreaceae</taxon>
        <taxon>Trichoderma</taxon>
    </lineage>
</organism>
<feature type="domain" description="Protealysin N-terminal propeptide" evidence="10">
    <location>
        <begin position="68"/>
        <end position="104"/>
    </location>
</feature>
<proteinExistence type="inferred from homology"/>
<dbReference type="Proteomes" id="UP000241546">
    <property type="component" value="Unassembled WGS sequence"/>
</dbReference>
<keyword evidence="6" id="KW-0482">Metalloprotease</keyword>
<dbReference type="EMBL" id="KZ680207">
    <property type="protein sequence ID" value="PTB70139.1"/>
    <property type="molecule type" value="Genomic_DNA"/>
</dbReference>
<dbReference type="GeneID" id="36602797"/>
<feature type="domain" description="Peptidase M4" evidence="8">
    <location>
        <begin position="113"/>
        <end position="237"/>
    </location>
</feature>
<dbReference type="CDD" id="cd09597">
    <property type="entry name" value="M4_TLP"/>
    <property type="match status" value="1"/>
</dbReference>
<dbReference type="SUPFAM" id="SSF55486">
    <property type="entry name" value="Metalloproteases ('zincins'), catalytic domain"/>
    <property type="match status" value="1"/>
</dbReference>
<keyword evidence="4" id="KW-0378">Hydrolase</keyword>
<evidence type="ECO:0000259" key="8">
    <source>
        <dbReference type="Pfam" id="PF01447"/>
    </source>
</evidence>
<dbReference type="Pfam" id="PF02868">
    <property type="entry name" value="Peptidase_M4_C"/>
    <property type="match status" value="1"/>
</dbReference>
<keyword evidence="12" id="KW-1185">Reference proteome</keyword>
<dbReference type="InterPro" id="IPR001570">
    <property type="entry name" value="Peptidase_M4_C_domain"/>
</dbReference>
<dbReference type="PANTHER" id="PTHR43579:SF1">
    <property type="entry name" value="NEUTRAL METALLOPROTEINASE"/>
    <property type="match status" value="1"/>
</dbReference>
<evidence type="ECO:0000256" key="7">
    <source>
        <dbReference type="SAM" id="MobiDB-lite"/>
    </source>
</evidence>